<reference evidence="1 2" key="1">
    <citation type="journal article" date="2018" name="Front. Microbiol.">
        <title>Comparative Genomics of the Herbivore Gut Symbiont Lactobacillus reuteri Reveals Genetic Diversity and Lifestyle Adaptation.</title>
        <authorList>
            <person name="Zhao J."/>
        </authorList>
    </citation>
    <scope>NUCLEOTIDE SEQUENCE [LARGE SCALE GENOMIC DNA]</scope>
    <source>
        <strain evidence="1 2">LR10</strain>
    </source>
</reference>
<evidence type="ECO:0000313" key="2">
    <source>
        <dbReference type="Proteomes" id="UP000245980"/>
    </source>
</evidence>
<gene>
    <name evidence="1" type="ORF">DKZ22_13310</name>
</gene>
<name>A0A855X9N2_LIMRT</name>
<proteinExistence type="predicted"/>
<comment type="caution">
    <text evidence="1">The sequence shown here is derived from an EMBL/GenBank/DDBJ whole genome shotgun (WGS) entry which is preliminary data.</text>
</comment>
<protein>
    <submittedName>
        <fullName evidence="1">ISLre2 family transposase</fullName>
    </submittedName>
</protein>
<dbReference type="Proteomes" id="UP000245980">
    <property type="component" value="Unassembled WGS sequence"/>
</dbReference>
<evidence type="ECO:0000313" key="1">
    <source>
        <dbReference type="EMBL" id="PWT37697.1"/>
    </source>
</evidence>
<accession>A0A855X9N2</accession>
<feature type="non-terminal residue" evidence="1">
    <location>
        <position position="1"/>
    </location>
</feature>
<sequence>TSLLQEMHIRTGEFLRKAPTKPSIGAVQGIIPINTATSRPMGQLFKALTH</sequence>
<dbReference type="AlphaFoldDB" id="A0A855X9N2"/>
<dbReference type="EMBL" id="QGHT01000262">
    <property type="protein sequence ID" value="PWT37697.1"/>
    <property type="molecule type" value="Genomic_DNA"/>
</dbReference>
<organism evidence="1 2">
    <name type="scientific">Limosilactobacillus reuteri</name>
    <name type="common">Lactobacillus reuteri</name>
    <dbReference type="NCBI Taxonomy" id="1598"/>
    <lineage>
        <taxon>Bacteria</taxon>
        <taxon>Bacillati</taxon>
        <taxon>Bacillota</taxon>
        <taxon>Bacilli</taxon>
        <taxon>Lactobacillales</taxon>
        <taxon>Lactobacillaceae</taxon>
        <taxon>Limosilactobacillus</taxon>
    </lineage>
</organism>